<organism evidence="4 5">
    <name type="scientific">Bradyrhizobium erythrophlei</name>
    <dbReference type="NCBI Taxonomy" id="1437360"/>
    <lineage>
        <taxon>Bacteria</taxon>
        <taxon>Pseudomonadati</taxon>
        <taxon>Pseudomonadota</taxon>
        <taxon>Alphaproteobacteria</taxon>
        <taxon>Hyphomicrobiales</taxon>
        <taxon>Nitrobacteraceae</taxon>
        <taxon>Bradyrhizobium</taxon>
    </lineage>
</organism>
<comment type="similarity">
    <text evidence="1">Belongs to the amidase family.</text>
</comment>
<dbReference type="Pfam" id="PF01425">
    <property type="entry name" value="Amidase"/>
    <property type="match status" value="1"/>
</dbReference>
<sequence length="437" mass="46569">MTPLHRLTVLEAARALETAQITAEQLTRAYLDRIAEREPDVQAFTECDPQRAIFGARQADAQPPGPPLRGIPFAVKDIFDTVDYPTSYGSEIYAGHIPATDAACVAGLRKQGAIVLGKTVTQEFATRTSGKTRNPHRLSHTPGGSSSGSAAAVADGMAPIALGSQTTGSILRPATYCGVTGYKPTFQLIPSAGMKALSPSQDTAGILARTVADATLLVHGLQGVKSVLAPAGHLRIGLCVSSQWQYARPASLQAVERVRYRLEDAGASVREVQLPRRMESALTIQTPITSYEARRSLSHEYRSHRQRLSPRLRERLAAADSIGMTDYLHMLQEAAEARSFAAILFDGLDALLYPATEGEAEAGLDESGSPRFGALWTLLHLPTIALPVGRGPSGLPVGVQLIGPHGCDLRVLAVAHAVASMFPIDYSTDTTSNGLYA</sequence>
<dbReference type="Gene3D" id="3.90.1300.10">
    <property type="entry name" value="Amidase signature (AS) domain"/>
    <property type="match status" value="1"/>
</dbReference>
<name>A0A1M5JWM4_9BRAD</name>
<gene>
    <name evidence="4" type="ORF">SAMN05443248_1598</name>
</gene>
<reference evidence="4 5" key="1">
    <citation type="submission" date="2016-11" db="EMBL/GenBank/DDBJ databases">
        <authorList>
            <person name="Jaros S."/>
            <person name="Januszkiewicz K."/>
            <person name="Wedrychowicz H."/>
        </authorList>
    </citation>
    <scope>NUCLEOTIDE SEQUENCE [LARGE SCALE GENOMIC DNA]</scope>
    <source>
        <strain evidence="4 5">GAS138</strain>
    </source>
</reference>
<dbReference type="PANTHER" id="PTHR11895:SF151">
    <property type="entry name" value="GLUTAMYL-TRNA(GLN) AMIDOTRANSFERASE SUBUNIT A"/>
    <property type="match status" value="1"/>
</dbReference>
<dbReference type="RefSeq" id="WP_154072077.1">
    <property type="nucleotide sequence ID" value="NZ_LT670817.1"/>
</dbReference>
<dbReference type="InterPro" id="IPR023631">
    <property type="entry name" value="Amidase_dom"/>
</dbReference>
<feature type="domain" description="Amidase" evidence="3">
    <location>
        <begin position="26"/>
        <end position="412"/>
    </location>
</feature>
<feature type="region of interest" description="Disordered" evidence="2">
    <location>
        <begin position="125"/>
        <end position="151"/>
    </location>
</feature>
<dbReference type="AlphaFoldDB" id="A0A1M5JWM4"/>
<dbReference type="PANTHER" id="PTHR11895">
    <property type="entry name" value="TRANSAMIDASE"/>
    <property type="match status" value="1"/>
</dbReference>
<dbReference type="Proteomes" id="UP000189796">
    <property type="component" value="Chromosome I"/>
</dbReference>
<accession>A0A1M5JWM4</accession>
<evidence type="ECO:0000313" key="5">
    <source>
        <dbReference type="Proteomes" id="UP000189796"/>
    </source>
</evidence>
<protein>
    <submittedName>
        <fullName evidence="4">Amidase</fullName>
    </submittedName>
</protein>
<evidence type="ECO:0000256" key="1">
    <source>
        <dbReference type="ARBA" id="ARBA00009199"/>
    </source>
</evidence>
<evidence type="ECO:0000259" key="3">
    <source>
        <dbReference type="Pfam" id="PF01425"/>
    </source>
</evidence>
<evidence type="ECO:0000256" key="2">
    <source>
        <dbReference type="SAM" id="MobiDB-lite"/>
    </source>
</evidence>
<dbReference type="EMBL" id="LT670817">
    <property type="protein sequence ID" value="SHG44987.1"/>
    <property type="molecule type" value="Genomic_DNA"/>
</dbReference>
<dbReference type="OrthoDB" id="9777859at2"/>
<dbReference type="SUPFAM" id="SSF75304">
    <property type="entry name" value="Amidase signature (AS) enzymes"/>
    <property type="match status" value="1"/>
</dbReference>
<evidence type="ECO:0000313" key="4">
    <source>
        <dbReference type="EMBL" id="SHG44987.1"/>
    </source>
</evidence>
<dbReference type="InterPro" id="IPR000120">
    <property type="entry name" value="Amidase"/>
</dbReference>
<dbReference type="InterPro" id="IPR036928">
    <property type="entry name" value="AS_sf"/>
</dbReference>
<dbReference type="GO" id="GO:0003824">
    <property type="term" value="F:catalytic activity"/>
    <property type="evidence" value="ECO:0007669"/>
    <property type="project" value="InterPro"/>
</dbReference>
<proteinExistence type="inferred from homology"/>